<feature type="chain" id="PRO_5012323028" description="Fimbrial-type adhesion domain-containing protein" evidence="5">
    <location>
        <begin position="24"/>
        <end position="179"/>
    </location>
</feature>
<evidence type="ECO:0000259" key="6">
    <source>
        <dbReference type="Pfam" id="PF00419"/>
    </source>
</evidence>
<gene>
    <name evidence="7" type="ORF">BMI79_17990</name>
</gene>
<feature type="signal peptide" evidence="5">
    <location>
        <begin position="1"/>
        <end position="23"/>
    </location>
</feature>
<reference evidence="7 8" key="1">
    <citation type="submission" date="2016-11" db="EMBL/GenBank/DDBJ databases">
        <title>Rahnella oryzae sp. nov., isolated from rice root.</title>
        <authorList>
            <person name="Zhang X.-X."/>
            <person name="Zhang J."/>
        </authorList>
    </citation>
    <scope>NUCLEOTIDE SEQUENCE [LARGE SCALE GENOMIC DNA]</scope>
    <source>
        <strain evidence="7 8">J11-6</strain>
    </source>
</reference>
<evidence type="ECO:0000256" key="3">
    <source>
        <dbReference type="ARBA" id="ARBA00022729"/>
    </source>
</evidence>
<comment type="similarity">
    <text evidence="2">Belongs to the fimbrial protein family.</text>
</comment>
<keyword evidence="4" id="KW-0281">Fimbrium</keyword>
<accession>A0A1S8CFF5</accession>
<dbReference type="Pfam" id="PF00419">
    <property type="entry name" value="Fimbrial"/>
    <property type="match status" value="1"/>
</dbReference>
<dbReference type="PANTHER" id="PTHR33420:SF3">
    <property type="entry name" value="FIMBRIAL SUBUNIT ELFA"/>
    <property type="match status" value="1"/>
</dbReference>
<evidence type="ECO:0000256" key="2">
    <source>
        <dbReference type="ARBA" id="ARBA00006671"/>
    </source>
</evidence>
<sequence length="179" mass="18431">MKNSFYVSVMTVMALGLATNASAVDGTITFEGVVNDTTCTLDTNSQNMSVLLPSITSTDFTGANTAASSSAVKFTLSATGCDVGAVSASVLFATGGNVDSTNGNLNNSFAGGTDAQIRIYKADGTTPINLANYGESASNKGNIVSGNTTIDFYANYFSKNAKPTAGVLKTSIQYSMQYL</sequence>
<dbReference type="EMBL" id="MOXD01000011">
    <property type="protein sequence ID" value="OMQ20638.1"/>
    <property type="molecule type" value="Genomic_DNA"/>
</dbReference>
<dbReference type="SUPFAM" id="SSF49401">
    <property type="entry name" value="Bacterial adhesins"/>
    <property type="match status" value="1"/>
</dbReference>
<dbReference type="STRING" id="2034155.BMI79_17990"/>
<dbReference type="InterPro" id="IPR008966">
    <property type="entry name" value="Adhesion_dom_sf"/>
</dbReference>
<keyword evidence="3 5" id="KW-0732">Signal</keyword>
<dbReference type="AlphaFoldDB" id="A0A1S8CFF5"/>
<evidence type="ECO:0000313" key="7">
    <source>
        <dbReference type="EMBL" id="OMQ20638.1"/>
    </source>
</evidence>
<organism evidence="7 8">
    <name type="scientific">Serratia oryzae</name>
    <dbReference type="NCBI Taxonomy" id="2034155"/>
    <lineage>
        <taxon>Bacteria</taxon>
        <taxon>Pseudomonadati</taxon>
        <taxon>Pseudomonadota</taxon>
        <taxon>Gammaproteobacteria</taxon>
        <taxon>Enterobacterales</taxon>
        <taxon>Yersiniaceae</taxon>
        <taxon>Serratia</taxon>
    </lineage>
</organism>
<comment type="caution">
    <text evidence="7">The sequence shown here is derived from an EMBL/GenBank/DDBJ whole genome shotgun (WGS) entry which is preliminary data.</text>
</comment>
<keyword evidence="8" id="KW-1185">Reference proteome</keyword>
<dbReference type="InterPro" id="IPR050263">
    <property type="entry name" value="Bact_Fimbrial_Adh_Pro"/>
</dbReference>
<dbReference type="OrthoDB" id="8656135at2"/>
<dbReference type="InterPro" id="IPR000259">
    <property type="entry name" value="Adhesion_dom_fimbrial"/>
</dbReference>
<dbReference type="PANTHER" id="PTHR33420">
    <property type="entry name" value="FIMBRIAL SUBUNIT ELFA-RELATED"/>
    <property type="match status" value="1"/>
</dbReference>
<dbReference type="GO" id="GO:0009289">
    <property type="term" value="C:pilus"/>
    <property type="evidence" value="ECO:0007669"/>
    <property type="project" value="UniProtKB-SubCell"/>
</dbReference>
<comment type="subcellular location">
    <subcellularLocation>
        <location evidence="1">Fimbrium</location>
    </subcellularLocation>
</comment>
<name>A0A1S8CFF5_9GAMM</name>
<dbReference type="RefSeq" id="WP_076943576.1">
    <property type="nucleotide sequence ID" value="NZ_MOXD01000011.1"/>
</dbReference>
<dbReference type="InterPro" id="IPR036937">
    <property type="entry name" value="Adhesion_dom_fimbrial_sf"/>
</dbReference>
<evidence type="ECO:0000256" key="1">
    <source>
        <dbReference type="ARBA" id="ARBA00004561"/>
    </source>
</evidence>
<dbReference type="Gene3D" id="2.60.40.1090">
    <property type="entry name" value="Fimbrial-type adhesion domain"/>
    <property type="match status" value="1"/>
</dbReference>
<protein>
    <recommendedName>
        <fullName evidence="6">Fimbrial-type adhesion domain-containing protein</fullName>
    </recommendedName>
</protein>
<feature type="domain" description="Fimbrial-type adhesion" evidence="6">
    <location>
        <begin position="28"/>
        <end position="178"/>
    </location>
</feature>
<evidence type="ECO:0000313" key="8">
    <source>
        <dbReference type="Proteomes" id="UP000216021"/>
    </source>
</evidence>
<evidence type="ECO:0000256" key="5">
    <source>
        <dbReference type="SAM" id="SignalP"/>
    </source>
</evidence>
<evidence type="ECO:0000256" key="4">
    <source>
        <dbReference type="ARBA" id="ARBA00023263"/>
    </source>
</evidence>
<proteinExistence type="inferred from homology"/>
<dbReference type="Proteomes" id="UP000216021">
    <property type="component" value="Unassembled WGS sequence"/>
</dbReference>
<dbReference type="GO" id="GO:0043709">
    <property type="term" value="P:cell adhesion involved in single-species biofilm formation"/>
    <property type="evidence" value="ECO:0007669"/>
    <property type="project" value="TreeGrafter"/>
</dbReference>